<protein>
    <recommendedName>
        <fullName evidence="4">XRE family transcriptional regulator</fullName>
    </recommendedName>
</protein>
<evidence type="ECO:0000313" key="3">
    <source>
        <dbReference type="Proteomes" id="UP001500556"/>
    </source>
</evidence>
<evidence type="ECO:0000313" key="2">
    <source>
        <dbReference type="EMBL" id="GAA4720201.1"/>
    </source>
</evidence>
<organism evidence="2 3">
    <name type="scientific">Pedococcus ginsenosidimutans</name>
    <dbReference type="NCBI Taxonomy" id="490570"/>
    <lineage>
        <taxon>Bacteria</taxon>
        <taxon>Bacillati</taxon>
        <taxon>Actinomycetota</taxon>
        <taxon>Actinomycetes</taxon>
        <taxon>Micrococcales</taxon>
        <taxon>Intrasporangiaceae</taxon>
        <taxon>Pedococcus</taxon>
    </lineage>
</organism>
<comment type="caution">
    <text evidence="2">The sequence shown here is derived from an EMBL/GenBank/DDBJ whole genome shotgun (WGS) entry which is preliminary data.</text>
</comment>
<name>A0ABP8Y4U1_9MICO</name>
<reference evidence="3" key="1">
    <citation type="journal article" date="2019" name="Int. J. Syst. Evol. Microbiol.">
        <title>The Global Catalogue of Microorganisms (GCM) 10K type strain sequencing project: providing services to taxonomists for standard genome sequencing and annotation.</title>
        <authorList>
            <consortium name="The Broad Institute Genomics Platform"/>
            <consortium name="The Broad Institute Genome Sequencing Center for Infectious Disease"/>
            <person name="Wu L."/>
            <person name="Ma J."/>
        </authorList>
    </citation>
    <scope>NUCLEOTIDE SEQUENCE [LARGE SCALE GENOMIC DNA]</scope>
    <source>
        <strain evidence="3">JCM 18961</strain>
    </source>
</reference>
<feature type="region of interest" description="Disordered" evidence="1">
    <location>
        <begin position="86"/>
        <end position="109"/>
    </location>
</feature>
<accession>A0ABP8Y4U1</accession>
<gene>
    <name evidence="2" type="ORF">GCM10025782_17050</name>
</gene>
<proteinExistence type="predicted"/>
<dbReference type="EMBL" id="BAABLO010000004">
    <property type="protein sequence ID" value="GAA4720201.1"/>
    <property type="molecule type" value="Genomic_DNA"/>
</dbReference>
<dbReference type="RefSeq" id="WP_345502491.1">
    <property type="nucleotide sequence ID" value="NZ_BAABLO010000004.1"/>
</dbReference>
<evidence type="ECO:0000256" key="1">
    <source>
        <dbReference type="SAM" id="MobiDB-lite"/>
    </source>
</evidence>
<keyword evidence="3" id="KW-1185">Reference proteome</keyword>
<evidence type="ECO:0008006" key="4">
    <source>
        <dbReference type="Google" id="ProtNLM"/>
    </source>
</evidence>
<dbReference type="Proteomes" id="UP001500556">
    <property type="component" value="Unassembled WGS sequence"/>
</dbReference>
<sequence>MAVPQHGGREGGTRLDVSFPDALRTAVRRSGRSLESLRRRLEERGSSVSIATLSYWQSGRSQPQRSASLEAVAHLEEILGVPRGHLVSRLGPPRRPGPTRGLPTAAPLPDEIPLGQRALEELGFGVHHELVDVTVHDTIDVDARGVQRVRTIRNVVRATRDGAQRIPALLSVSEPTGAVAEFEAVSGCRIGRRVTHAREGVFAAEILLERPLRIDATGAAEHRVTLPADAAPDDAVEYFLLHRVTELMVWVRFDPDRLPVSVETYTVIDGRTVSSLVDLAGSTSVQHVVHRVGPGRVGIRWSF</sequence>